<evidence type="ECO:0000256" key="6">
    <source>
        <dbReference type="SAM" id="Coils"/>
    </source>
</evidence>
<evidence type="ECO:0000256" key="1">
    <source>
        <dbReference type="ARBA" id="ARBA00003416"/>
    </source>
</evidence>
<dbReference type="RefSeq" id="WP_187786488.1">
    <property type="nucleotide sequence ID" value="NZ_JACTVA010000052.1"/>
</dbReference>
<sequence>MSENVLLLVGLGAFLVVLLVVLALRRPAQGGGATEAFAMLAGKLESLAATQERLAGTTLDRLAQQDRALAERLEGSARRLDDALAAQNQRMAQDRLETADRLSASAQALNAALLAQNERMAGATLSLSETLTQALAAQNERLGASSEMMAKAVSAQNERLDAALAAQNEKLARILADSAQKAQETAGQIHERLAVIDAARQNMEALGSQVTNLAGILGNKQSRGAFGEMQLRQLIEDRLPADGFSWQHVLSNGTRCDCLIKLPHPPGPVVVDSKFPLEAWQALREAGEDVGARTIATRRFSADMKKHVDDISQKYLIAGETAEAAIMFVPSEAIFAELHTGFAGVVDDAQRRRVYIASPTTLWAMLSAMRALMQDVRMRAQAGRIQEEVVRLVEDVSRLDGRVNSLKKHFDQAQKDIRDIEISTDKIVRRGGRIESVELEEAALPAPQEQAPQDPALTGAG</sequence>
<feature type="coiled-coil region" evidence="6">
    <location>
        <begin position="150"/>
        <end position="177"/>
    </location>
</feature>
<feature type="region of interest" description="Disordered" evidence="7">
    <location>
        <begin position="439"/>
        <end position="461"/>
    </location>
</feature>
<evidence type="ECO:0000256" key="4">
    <source>
        <dbReference type="ARBA" id="ARBA00023054"/>
    </source>
</evidence>
<comment type="similarity">
    <text evidence="2">Belongs to the RmuC family.</text>
</comment>
<evidence type="ECO:0000313" key="8">
    <source>
        <dbReference type="EMBL" id="MBC9209350.1"/>
    </source>
</evidence>
<evidence type="ECO:0000313" key="9">
    <source>
        <dbReference type="Proteomes" id="UP000626026"/>
    </source>
</evidence>
<evidence type="ECO:0000256" key="2">
    <source>
        <dbReference type="ARBA" id="ARBA00009840"/>
    </source>
</evidence>
<evidence type="ECO:0000256" key="5">
    <source>
        <dbReference type="ARBA" id="ARBA00023172"/>
    </source>
</evidence>
<comment type="caution">
    <text evidence="8">The sequence shown here is derived from an EMBL/GenBank/DDBJ whole genome shotgun (WGS) entry which is preliminary data.</text>
</comment>
<name>A0ABR7RT75_9PROT</name>
<feature type="compositionally biased region" description="Low complexity" evidence="7">
    <location>
        <begin position="442"/>
        <end position="461"/>
    </location>
</feature>
<organism evidence="8 9">
    <name type="scientific">Teichococcus aerophilus</name>
    <dbReference type="NCBI Taxonomy" id="1224513"/>
    <lineage>
        <taxon>Bacteria</taxon>
        <taxon>Pseudomonadati</taxon>
        <taxon>Pseudomonadota</taxon>
        <taxon>Alphaproteobacteria</taxon>
        <taxon>Acetobacterales</taxon>
        <taxon>Roseomonadaceae</taxon>
        <taxon>Roseomonas</taxon>
    </lineage>
</organism>
<keyword evidence="4 6" id="KW-0175">Coiled coil</keyword>
<accession>A0ABR7RT75</accession>
<dbReference type="Proteomes" id="UP000626026">
    <property type="component" value="Unassembled WGS sequence"/>
</dbReference>
<proteinExistence type="inferred from homology"/>
<comment type="function">
    <text evidence="1">Involved in DNA recombination.</text>
</comment>
<reference evidence="8 9" key="1">
    <citation type="journal article" date="2013" name="Int. J. Syst. Evol. Microbiol.">
        <title>Roseomonas aerophila sp. nov., isolated from air.</title>
        <authorList>
            <person name="Kim S.J."/>
            <person name="Weon H.Y."/>
            <person name="Ahn J.H."/>
            <person name="Hong S.B."/>
            <person name="Seok S.J."/>
            <person name="Whang K.S."/>
            <person name="Kwon S.W."/>
        </authorList>
    </citation>
    <scope>NUCLEOTIDE SEQUENCE [LARGE SCALE GENOMIC DNA]</scope>
    <source>
        <strain evidence="8 9">NBRC 108923</strain>
    </source>
</reference>
<evidence type="ECO:0000256" key="3">
    <source>
        <dbReference type="ARBA" id="ARBA00021840"/>
    </source>
</evidence>
<dbReference type="PANTHER" id="PTHR30563">
    <property type="entry name" value="DNA RECOMBINATION PROTEIN RMUC"/>
    <property type="match status" value="1"/>
</dbReference>
<protein>
    <recommendedName>
        <fullName evidence="3">DNA recombination protein RmuC homolog</fullName>
    </recommendedName>
</protein>
<dbReference type="Pfam" id="PF02646">
    <property type="entry name" value="RmuC"/>
    <property type="match status" value="1"/>
</dbReference>
<keyword evidence="5" id="KW-0233">DNA recombination</keyword>
<evidence type="ECO:0000256" key="7">
    <source>
        <dbReference type="SAM" id="MobiDB-lite"/>
    </source>
</evidence>
<dbReference type="EMBL" id="JACTVA010000052">
    <property type="protein sequence ID" value="MBC9209350.1"/>
    <property type="molecule type" value="Genomic_DNA"/>
</dbReference>
<gene>
    <name evidence="8" type="primary">rmuC</name>
    <name evidence="8" type="ORF">IBL26_21065</name>
</gene>
<keyword evidence="9" id="KW-1185">Reference proteome</keyword>
<dbReference type="PANTHER" id="PTHR30563:SF0">
    <property type="entry name" value="DNA RECOMBINATION PROTEIN RMUC"/>
    <property type="match status" value="1"/>
</dbReference>
<dbReference type="InterPro" id="IPR003798">
    <property type="entry name" value="DNA_recombination_RmuC"/>
</dbReference>